<dbReference type="InterPro" id="IPR010081">
    <property type="entry name" value="DiNH2opropionate_NH3_lyase"/>
</dbReference>
<proteinExistence type="predicted"/>
<dbReference type="Gene3D" id="3.40.50.1100">
    <property type="match status" value="3"/>
</dbReference>
<evidence type="ECO:0000313" key="4">
    <source>
        <dbReference type="EMBL" id="MEX3747644.1"/>
    </source>
</evidence>
<dbReference type="NCBIfam" id="NF006058">
    <property type="entry name" value="PRK08206.1"/>
    <property type="match status" value="1"/>
</dbReference>
<gene>
    <name evidence="4" type="ORF">AB1300_21350</name>
</gene>
<evidence type="ECO:0000313" key="5">
    <source>
        <dbReference type="Proteomes" id="UP001558534"/>
    </source>
</evidence>
<keyword evidence="2" id="KW-0663">Pyridoxal phosphate</keyword>
<sequence>MCKLMWVNNEQYQLQKNVEQAGSFLSHFTLDQVHRVTKFHHTYEKFNITPLRSLKAFASLVGVENVIVKDESFRFDLNAFKVLGGVYAIGRYVADQLGRDIDIDELSFEQLKSEEIKEQLGDLIFISTTDGNHGRGVAWAARELGFQARIYMPAGSAEERLQNIENEGAYAEITTMNYDDTVRYTSQLAKENGWIIVQDTMWEGYEEIPLWIMQGYTTLVKEIVEQLDEAPTHVFLQAGVGSFAGAVVAFLQQYYEQEITFVLVEPYVANCYYESFKAGTEQFVTVGGEMQTIMAGLACGEPNPLAWELLKTYTKVSICCDEEVAATGMRILGHPLATDQRIIAGESGAAPVGCFYELMTNRQYTELKDTLQLDENSRVLFINTEGDTDVENYRNIVWHGKYATI</sequence>
<dbReference type="InterPro" id="IPR019871">
    <property type="entry name" value="DiNH2propionate_NH3-lyase_sub"/>
</dbReference>
<dbReference type="PANTHER" id="PTHR42937">
    <property type="match status" value="1"/>
</dbReference>
<organism evidence="4 5">
    <name type="scientific">Lysinibacillus xylanilyticus</name>
    <dbReference type="NCBI Taxonomy" id="582475"/>
    <lineage>
        <taxon>Bacteria</taxon>
        <taxon>Bacillati</taxon>
        <taxon>Bacillota</taxon>
        <taxon>Bacilli</taxon>
        <taxon>Bacillales</taxon>
        <taxon>Bacillaceae</taxon>
        <taxon>Lysinibacillus</taxon>
    </lineage>
</organism>
<dbReference type="InterPro" id="IPR036052">
    <property type="entry name" value="TrpB-like_PALP_sf"/>
</dbReference>
<accession>A0ABV3W367</accession>
<reference evidence="4 5" key="1">
    <citation type="submission" date="2024-07" db="EMBL/GenBank/DDBJ databases">
        <title>Characterization of a bacterium isolated from hydrolysated instant sea cucumber by whole-genome sequencing and metabolomics.</title>
        <authorList>
            <person name="Luo X."/>
            <person name="Zhang Z."/>
            <person name="Zheng Z."/>
            <person name="Zhang W."/>
            <person name="Ming T."/>
            <person name="Jiao L."/>
            <person name="Su X."/>
            <person name="Kong F."/>
            <person name="Xu J."/>
        </authorList>
    </citation>
    <scope>NUCLEOTIDE SEQUENCE [LARGE SCALE GENOMIC DNA]</scope>
    <source>
        <strain evidence="4 5">XL-2024</strain>
    </source>
</reference>
<dbReference type="GO" id="GO:0008838">
    <property type="term" value="F:diaminopropionate ammonia-lyase activity"/>
    <property type="evidence" value="ECO:0007669"/>
    <property type="project" value="UniProtKB-EC"/>
</dbReference>
<dbReference type="EC" id="4.3.1.15" evidence="4"/>
<name>A0ABV3W367_9BACI</name>
<dbReference type="EMBL" id="JBFRHK010000018">
    <property type="protein sequence ID" value="MEX3747644.1"/>
    <property type="molecule type" value="Genomic_DNA"/>
</dbReference>
<dbReference type="SUPFAM" id="SSF53686">
    <property type="entry name" value="Tryptophan synthase beta subunit-like PLP-dependent enzymes"/>
    <property type="match status" value="1"/>
</dbReference>
<dbReference type="NCBIfam" id="TIGR01747">
    <property type="entry name" value="diampropi_NH3ly"/>
    <property type="match status" value="1"/>
</dbReference>
<dbReference type="NCBIfam" id="TIGR03528">
    <property type="entry name" value="2_3_DAP_am_ly"/>
    <property type="match status" value="1"/>
</dbReference>
<comment type="caution">
    <text evidence="4">The sequence shown here is derived from an EMBL/GenBank/DDBJ whole genome shotgun (WGS) entry which is preliminary data.</text>
</comment>
<dbReference type="Pfam" id="PF00291">
    <property type="entry name" value="PALP"/>
    <property type="match status" value="1"/>
</dbReference>
<keyword evidence="4" id="KW-0456">Lyase</keyword>
<keyword evidence="5" id="KW-1185">Reference proteome</keyword>
<comment type="cofactor">
    <cofactor evidence="1">
        <name>pyridoxal 5'-phosphate</name>
        <dbReference type="ChEBI" id="CHEBI:597326"/>
    </cofactor>
</comment>
<dbReference type="InterPro" id="IPR001926">
    <property type="entry name" value="TrpB-like_PALP"/>
</dbReference>
<dbReference type="CDD" id="cd00640">
    <property type="entry name" value="Trp-synth-beta_II"/>
    <property type="match status" value="1"/>
</dbReference>
<dbReference type="PANTHER" id="PTHR42937:SF1">
    <property type="entry name" value="DIAMINOPROPIONATE AMMONIA-LYASE"/>
    <property type="match status" value="1"/>
</dbReference>
<evidence type="ECO:0000259" key="3">
    <source>
        <dbReference type="Pfam" id="PF00291"/>
    </source>
</evidence>
<evidence type="ECO:0000256" key="1">
    <source>
        <dbReference type="ARBA" id="ARBA00001933"/>
    </source>
</evidence>
<dbReference type="RefSeq" id="WP_368638170.1">
    <property type="nucleotide sequence ID" value="NZ_JBFRHK010000018.1"/>
</dbReference>
<feature type="domain" description="Tryptophan synthase beta chain-like PALP" evidence="3">
    <location>
        <begin position="48"/>
        <end position="382"/>
    </location>
</feature>
<protein>
    <submittedName>
        <fullName evidence="4">Diaminopropionate ammonia-lyase</fullName>
        <ecNumber evidence="4">4.3.1.15</ecNumber>
    </submittedName>
</protein>
<evidence type="ECO:0000256" key="2">
    <source>
        <dbReference type="ARBA" id="ARBA00022898"/>
    </source>
</evidence>
<dbReference type="Proteomes" id="UP001558534">
    <property type="component" value="Unassembled WGS sequence"/>
</dbReference>